<evidence type="ECO:0000313" key="8">
    <source>
        <dbReference type="Proteomes" id="UP001500456"/>
    </source>
</evidence>
<dbReference type="PRINTS" id="PR00368">
    <property type="entry name" value="FADPNR"/>
</dbReference>
<dbReference type="InterPro" id="IPR023753">
    <property type="entry name" value="FAD/NAD-binding_dom"/>
</dbReference>
<sequence length="406" mass="42902">MSGTLSRDVVIVGASVAGLHAADAVAKVARGLTVTVIGDEAHPPYDRPPLSKTALPQSLGLDAVRLRSFARLRDEGVDFRLGTRAVGLDAARRELHLERATISYGALVLACGCDPVVPALLSGRPKVVALRRWEDLLSLRAALAGTSVSVAVVGAGFIGGEVTAALKGSGRSVSLIDVSPQPLGRFGAFVAESYTTLHEEAGVAQYFGDGVVEVIETGRGRFLRLSSGAQVPADVIVVGGGARPSTGWLESSGLTLRNGIVCDAELRAHEDVFAAGDVARWFNPRYGTRMRMEHWTNAAEHGRIAGLNAARSVLGDSTEACATVPYFWSDQHGVKLQFAGFLNGDERTLTQRTADGSIVLYGRDDQLVGVLAFEHRSLFVKLRTMLKGMAAWDAAMEIVGAAISTG</sequence>
<dbReference type="PANTHER" id="PTHR43557">
    <property type="entry name" value="APOPTOSIS-INDUCING FACTOR 1"/>
    <property type="match status" value="1"/>
</dbReference>
<dbReference type="Gene3D" id="3.30.390.30">
    <property type="match status" value="1"/>
</dbReference>
<evidence type="ECO:0000259" key="5">
    <source>
        <dbReference type="Pfam" id="PF07992"/>
    </source>
</evidence>
<dbReference type="EMBL" id="BAAAZX010000037">
    <property type="protein sequence ID" value="GAA4024839.1"/>
    <property type="molecule type" value="Genomic_DNA"/>
</dbReference>
<feature type="domain" description="FAD/NAD(P)-binding" evidence="5">
    <location>
        <begin position="8"/>
        <end position="302"/>
    </location>
</feature>
<evidence type="ECO:0000256" key="3">
    <source>
        <dbReference type="ARBA" id="ARBA00022827"/>
    </source>
</evidence>
<reference evidence="8" key="1">
    <citation type="journal article" date="2019" name="Int. J. Syst. Evol. Microbiol.">
        <title>The Global Catalogue of Microorganisms (GCM) 10K type strain sequencing project: providing services to taxonomists for standard genome sequencing and annotation.</title>
        <authorList>
            <consortium name="The Broad Institute Genomics Platform"/>
            <consortium name="The Broad Institute Genome Sequencing Center for Infectious Disease"/>
            <person name="Wu L."/>
            <person name="Ma J."/>
        </authorList>
    </citation>
    <scope>NUCLEOTIDE SEQUENCE [LARGE SCALE GENOMIC DNA]</scope>
    <source>
        <strain evidence="8">JCM 16924</strain>
    </source>
</reference>
<dbReference type="Proteomes" id="UP001500456">
    <property type="component" value="Unassembled WGS sequence"/>
</dbReference>
<dbReference type="InterPro" id="IPR016156">
    <property type="entry name" value="FAD/NAD-linked_Rdtase_dimer_sf"/>
</dbReference>
<keyword evidence="3" id="KW-0274">FAD</keyword>
<evidence type="ECO:0000259" key="6">
    <source>
        <dbReference type="Pfam" id="PF14759"/>
    </source>
</evidence>
<dbReference type="PANTHER" id="PTHR43557:SF2">
    <property type="entry name" value="RIESKE DOMAIN-CONTAINING PROTEIN-RELATED"/>
    <property type="match status" value="1"/>
</dbReference>
<dbReference type="SUPFAM" id="SSF55424">
    <property type="entry name" value="FAD/NAD-linked reductases, dimerisation (C-terminal) domain"/>
    <property type="match status" value="1"/>
</dbReference>
<evidence type="ECO:0000256" key="2">
    <source>
        <dbReference type="ARBA" id="ARBA00022630"/>
    </source>
</evidence>
<evidence type="ECO:0000256" key="1">
    <source>
        <dbReference type="ARBA" id="ARBA00001974"/>
    </source>
</evidence>
<dbReference type="Pfam" id="PF07992">
    <property type="entry name" value="Pyr_redox_2"/>
    <property type="match status" value="1"/>
</dbReference>
<dbReference type="RefSeq" id="WP_345570453.1">
    <property type="nucleotide sequence ID" value="NZ_BAAAZX010000037.1"/>
</dbReference>
<keyword evidence="4" id="KW-0560">Oxidoreductase</keyword>
<feature type="domain" description="Reductase C-terminal" evidence="6">
    <location>
        <begin position="326"/>
        <end position="395"/>
    </location>
</feature>
<keyword evidence="2" id="KW-0285">Flavoprotein</keyword>
<dbReference type="InterPro" id="IPR028202">
    <property type="entry name" value="Reductase_C"/>
</dbReference>
<evidence type="ECO:0000256" key="4">
    <source>
        <dbReference type="ARBA" id="ARBA00023002"/>
    </source>
</evidence>
<dbReference type="InterPro" id="IPR050446">
    <property type="entry name" value="FAD-oxidoreductase/Apoptosis"/>
</dbReference>
<dbReference type="PRINTS" id="PR00411">
    <property type="entry name" value="PNDRDTASEI"/>
</dbReference>
<organism evidence="7 8">
    <name type="scientific">Streptomyces plumbiresistens</name>
    <dbReference type="NCBI Taxonomy" id="511811"/>
    <lineage>
        <taxon>Bacteria</taxon>
        <taxon>Bacillati</taxon>
        <taxon>Actinomycetota</taxon>
        <taxon>Actinomycetes</taxon>
        <taxon>Kitasatosporales</taxon>
        <taxon>Streptomycetaceae</taxon>
        <taxon>Streptomyces</taxon>
    </lineage>
</organism>
<name>A0ABP7TDP7_9ACTN</name>
<comment type="cofactor">
    <cofactor evidence="1">
        <name>FAD</name>
        <dbReference type="ChEBI" id="CHEBI:57692"/>
    </cofactor>
</comment>
<evidence type="ECO:0000313" key="7">
    <source>
        <dbReference type="EMBL" id="GAA4024839.1"/>
    </source>
</evidence>
<comment type="caution">
    <text evidence="7">The sequence shown here is derived from an EMBL/GenBank/DDBJ whole genome shotgun (WGS) entry which is preliminary data.</text>
</comment>
<keyword evidence="8" id="KW-1185">Reference proteome</keyword>
<accession>A0ABP7TDP7</accession>
<gene>
    <name evidence="7" type="ORF">GCM10022232_82770</name>
</gene>
<dbReference type="Gene3D" id="3.50.50.60">
    <property type="entry name" value="FAD/NAD(P)-binding domain"/>
    <property type="match status" value="2"/>
</dbReference>
<dbReference type="Pfam" id="PF14759">
    <property type="entry name" value="Reductase_C"/>
    <property type="match status" value="1"/>
</dbReference>
<proteinExistence type="predicted"/>
<protein>
    <submittedName>
        <fullName evidence="7">FAD-dependent oxidoreductase</fullName>
    </submittedName>
</protein>
<dbReference type="SUPFAM" id="SSF51905">
    <property type="entry name" value="FAD/NAD(P)-binding domain"/>
    <property type="match status" value="2"/>
</dbReference>
<dbReference type="InterPro" id="IPR036188">
    <property type="entry name" value="FAD/NAD-bd_sf"/>
</dbReference>